<evidence type="ECO:0000313" key="5">
    <source>
        <dbReference type="Proteomes" id="UP000284706"/>
    </source>
</evidence>
<accession>A0A409X3M9</accession>
<feature type="region of interest" description="Disordered" evidence="2">
    <location>
        <begin position="30"/>
        <end position="82"/>
    </location>
</feature>
<dbReference type="GO" id="GO:0003677">
    <property type="term" value="F:DNA binding"/>
    <property type="evidence" value="ECO:0007669"/>
    <property type="project" value="UniProtKB-UniRule"/>
</dbReference>
<dbReference type="Gene3D" id="1.10.30.10">
    <property type="entry name" value="High mobility group box domain"/>
    <property type="match status" value="1"/>
</dbReference>
<comment type="caution">
    <text evidence="4">The sequence shown here is derived from an EMBL/GenBank/DDBJ whole genome shotgun (WGS) entry which is preliminary data.</text>
</comment>
<dbReference type="InterPro" id="IPR009071">
    <property type="entry name" value="HMG_box_dom"/>
</dbReference>
<keyword evidence="5" id="KW-1185">Reference proteome</keyword>
<evidence type="ECO:0000256" key="2">
    <source>
        <dbReference type="SAM" id="MobiDB-lite"/>
    </source>
</evidence>
<feature type="domain" description="HMG box" evidence="3">
    <location>
        <begin position="81"/>
        <end position="150"/>
    </location>
</feature>
<evidence type="ECO:0000259" key="3">
    <source>
        <dbReference type="PROSITE" id="PS50118"/>
    </source>
</evidence>
<dbReference type="PROSITE" id="PS50118">
    <property type="entry name" value="HMG_BOX_2"/>
    <property type="match status" value="1"/>
</dbReference>
<gene>
    <name evidence="4" type="ORF">CVT26_000816</name>
</gene>
<dbReference type="AlphaFoldDB" id="A0A409X3M9"/>
<evidence type="ECO:0000256" key="1">
    <source>
        <dbReference type="PROSITE-ProRule" id="PRU00267"/>
    </source>
</evidence>
<feature type="compositionally biased region" description="Low complexity" evidence="2">
    <location>
        <begin position="69"/>
        <end position="82"/>
    </location>
</feature>
<feature type="DNA-binding region" description="HMG box" evidence="1">
    <location>
        <begin position="81"/>
        <end position="150"/>
    </location>
</feature>
<dbReference type="Proteomes" id="UP000284706">
    <property type="component" value="Unassembled WGS sequence"/>
</dbReference>
<reference evidence="4 5" key="1">
    <citation type="journal article" date="2018" name="Evol. Lett.">
        <title>Horizontal gene cluster transfer increased hallucinogenic mushroom diversity.</title>
        <authorList>
            <person name="Reynolds H.T."/>
            <person name="Vijayakumar V."/>
            <person name="Gluck-Thaler E."/>
            <person name="Korotkin H.B."/>
            <person name="Matheny P.B."/>
            <person name="Slot J.C."/>
        </authorList>
    </citation>
    <scope>NUCLEOTIDE SEQUENCE [LARGE SCALE GENOMIC DNA]</scope>
    <source>
        <strain evidence="4 5">SRW20</strain>
    </source>
</reference>
<keyword evidence="1" id="KW-0539">Nucleus</keyword>
<feature type="compositionally biased region" description="Basic and acidic residues" evidence="2">
    <location>
        <begin position="47"/>
        <end position="59"/>
    </location>
</feature>
<dbReference type="SUPFAM" id="SSF47095">
    <property type="entry name" value="HMG-box"/>
    <property type="match status" value="1"/>
</dbReference>
<organism evidence="4 5">
    <name type="scientific">Gymnopilus dilepis</name>
    <dbReference type="NCBI Taxonomy" id="231916"/>
    <lineage>
        <taxon>Eukaryota</taxon>
        <taxon>Fungi</taxon>
        <taxon>Dikarya</taxon>
        <taxon>Basidiomycota</taxon>
        <taxon>Agaricomycotina</taxon>
        <taxon>Agaricomycetes</taxon>
        <taxon>Agaricomycetidae</taxon>
        <taxon>Agaricales</taxon>
        <taxon>Agaricineae</taxon>
        <taxon>Hymenogastraceae</taxon>
        <taxon>Gymnopilus</taxon>
    </lineage>
</organism>
<dbReference type="OrthoDB" id="6247875at2759"/>
<dbReference type="EMBL" id="NHYE01004315">
    <property type="protein sequence ID" value="PPQ85357.1"/>
    <property type="molecule type" value="Genomic_DNA"/>
</dbReference>
<keyword evidence="1" id="KW-0238">DNA-binding</keyword>
<name>A0A409X3M9_9AGAR</name>
<dbReference type="InParanoid" id="A0A409X3M9"/>
<protein>
    <recommendedName>
        <fullName evidence="3">HMG box domain-containing protein</fullName>
    </recommendedName>
</protein>
<evidence type="ECO:0000313" key="4">
    <source>
        <dbReference type="EMBL" id="PPQ85357.1"/>
    </source>
</evidence>
<dbReference type="GO" id="GO:0005634">
    <property type="term" value="C:nucleus"/>
    <property type="evidence" value="ECO:0007669"/>
    <property type="project" value="UniProtKB-UniRule"/>
</dbReference>
<sequence>MCPVPTTNPSDWLSVVLGCQRPPIHVPQLSQSVDTYTHPEPVSSRRPRYEREASEDSHIPDSPTPDILPRSSSPSSSPHPNSRYPNGFLLFRSYFLKRNLIPKDVEKRQHSLSRVVGQIWTLMPEDQKTAWKKKAKEDALRRTDGHLSYKLARAARRAKAKKPVDREAEAKQEYERAMMLREFYTGVKGDVKPPVRVQKMKKPKKEGSMISLSGAVSRDSSPIDVRGFSPSLSLVMQDVPAASRSPFGEQRYSNAPAKESVNGQNTVDSGGYVVETPRNDFHLANFDVLGWNSTIPPSDAPALIQSTNDLQPSNSLHDFRSAQNGVNSRFEGFRAPDRELCSKCLGQGNIACNGQDPQAGWSTHSNGLSGWSSI</sequence>
<dbReference type="STRING" id="231916.A0A409X3M9"/>
<dbReference type="InterPro" id="IPR036910">
    <property type="entry name" value="HMG_box_dom_sf"/>
</dbReference>
<proteinExistence type="predicted"/>